<dbReference type="EMBL" id="ML978716">
    <property type="protein sequence ID" value="KAF2088542.1"/>
    <property type="molecule type" value="Genomic_DNA"/>
</dbReference>
<keyword evidence="3" id="KW-1185">Reference proteome</keyword>
<comment type="caution">
    <text evidence="2">The sequence shown here is derived from an EMBL/GenBank/DDBJ whole genome shotgun (WGS) entry which is preliminary data.</text>
</comment>
<evidence type="ECO:0000313" key="3">
    <source>
        <dbReference type="Proteomes" id="UP000799776"/>
    </source>
</evidence>
<name>A0A9P4HY43_9PEZI</name>
<feature type="chain" id="PRO_5040311976" evidence="1">
    <location>
        <begin position="22"/>
        <end position="108"/>
    </location>
</feature>
<dbReference type="AlphaFoldDB" id="A0A9P4HY43"/>
<proteinExistence type="predicted"/>
<organism evidence="2 3">
    <name type="scientific">Saccharata proteae CBS 121410</name>
    <dbReference type="NCBI Taxonomy" id="1314787"/>
    <lineage>
        <taxon>Eukaryota</taxon>
        <taxon>Fungi</taxon>
        <taxon>Dikarya</taxon>
        <taxon>Ascomycota</taxon>
        <taxon>Pezizomycotina</taxon>
        <taxon>Dothideomycetes</taxon>
        <taxon>Dothideomycetes incertae sedis</taxon>
        <taxon>Botryosphaeriales</taxon>
        <taxon>Saccharataceae</taxon>
        <taxon>Saccharata</taxon>
    </lineage>
</organism>
<accession>A0A9P4HY43</accession>
<reference evidence="2" key="1">
    <citation type="journal article" date="2020" name="Stud. Mycol.">
        <title>101 Dothideomycetes genomes: a test case for predicting lifestyles and emergence of pathogens.</title>
        <authorList>
            <person name="Haridas S."/>
            <person name="Albert R."/>
            <person name="Binder M."/>
            <person name="Bloem J."/>
            <person name="Labutti K."/>
            <person name="Salamov A."/>
            <person name="Andreopoulos B."/>
            <person name="Baker S."/>
            <person name="Barry K."/>
            <person name="Bills G."/>
            <person name="Bluhm B."/>
            <person name="Cannon C."/>
            <person name="Castanera R."/>
            <person name="Culley D."/>
            <person name="Daum C."/>
            <person name="Ezra D."/>
            <person name="Gonzalez J."/>
            <person name="Henrissat B."/>
            <person name="Kuo A."/>
            <person name="Liang C."/>
            <person name="Lipzen A."/>
            <person name="Lutzoni F."/>
            <person name="Magnuson J."/>
            <person name="Mondo S."/>
            <person name="Nolan M."/>
            <person name="Ohm R."/>
            <person name="Pangilinan J."/>
            <person name="Park H.-J."/>
            <person name="Ramirez L."/>
            <person name="Alfaro M."/>
            <person name="Sun H."/>
            <person name="Tritt A."/>
            <person name="Yoshinaga Y."/>
            <person name="Zwiers L.-H."/>
            <person name="Turgeon B."/>
            <person name="Goodwin S."/>
            <person name="Spatafora J."/>
            <person name="Crous P."/>
            <person name="Grigoriev I."/>
        </authorList>
    </citation>
    <scope>NUCLEOTIDE SEQUENCE</scope>
    <source>
        <strain evidence="2">CBS 121410</strain>
    </source>
</reference>
<evidence type="ECO:0000313" key="2">
    <source>
        <dbReference type="EMBL" id="KAF2088542.1"/>
    </source>
</evidence>
<keyword evidence="1" id="KW-0732">Signal</keyword>
<feature type="signal peptide" evidence="1">
    <location>
        <begin position="1"/>
        <end position="21"/>
    </location>
</feature>
<evidence type="ECO:0000256" key="1">
    <source>
        <dbReference type="SAM" id="SignalP"/>
    </source>
</evidence>
<protein>
    <submittedName>
        <fullName evidence="2">Uncharacterized protein</fullName>
    </submittedName>
</protein>
<dbReference type="Proteomes" id="UP000799776">
    <property type="component" value="Unassembled WGS sequence"/>
</dbReference>
<sequence length="108" mass="11734">MHSPSIVLLATLAFGTALVSALPQMSENPSFVVERDIVARDAAWCKKGSTGEGTCLKSYSSVTTCQTECYGRQKDTDDLCKGSCLSEYGARGIYVQTTCYCDNRLEDD</sequence>
<gene>
    <name evidence="2" type="ORF">K490DRAFT_55949</name>
</gene>